<feature type="transmembrane region" description="Helical" evidence="8">
    <location>
        <begin position="219"/>
        <end position="240"/>
    </location>
</feature>
<dbReference type="RefSeq" id="WP_169506618.1">
    <property type="nucleotide sequence ID" value="NZ_JABBPN010000024.1"/>
</dbReference>
<sequence length="363" mass="40870">MAKMEKTITARQLFFLVIQTQIGVSVLKIPHKVNEIARGGSGISIIIAGLITQALILMMWLLLKKYPGKNLYQILLGMAGPIFGRILIVSYAAHFILLGANIMISATDIIHRWLLVSTPKWVLLALFSYLAYFLAREKLSVLARFDTLACLLFIPLVLFVGYGLNEAHIENMLPLLEQGYFKIFTGAKDVTLAIYGFEILLVVYPFIKADNKQILWSMTAANSFTTFFYLFVVEVCLLAFSHDQLKLMPEPVIYLMKSMNFYIFDRADIVFVPIWSITTICSLVSYVYSAALGFSDIFKKSNHHLFSALSVTISFAIAFVPVTPSAMEKLDKIAEYMAYVFIALIPLVLLLISLISLKKKEGR</sequence>
<dbReference type="EMBL" id="JABBPN010000024">
    <property type="protein sequence ID" value="NMO97844.1"/>
    <property type="molecule type" value="Genomic_DNA"/>
</dbReference>
<dbReference type="PANTHER" id="PTHR34975">
    <property type="entry name" value="SPORE GERMINATION PROTEIN A2"/>
    <property type="match status" value="1"/>
</dbReference>
<feature type="transmembrane region" description="Helical" evidence="8">
    <location>
        <begin position="147"/>
        <end position="164"/>
    </location>
</feature>
<evidence type="ECO:0000313" key="9">
    <source>
        <dbReference type="EMBL" id="NMO97844.1"/>
    </source>
</evidence>
<dbReference type="Pfam" id="PF03845">
    <property type="entry name" value="Spore_permease"/>
    <property type="match status" value="1"/>
</dbReference>
<gene>
    <name evidence="9" type="ORF">HII30_18950</name>
</gene>
<keyword evidence="3" id="KW-0813">Transport</keyword>
<comment type="subcellular location">
    <subcellularLocation>
        <location evidence="1">Membrane</location>
        <topology evidence="1">Multi-pass membrane protein</topology>
    </subcellularLocation>
</comment>
<evidence type="ECO:0000256" key="1">
    <source>
        <dbReference type="ARBA" id="ARBA00004141"/>
    </source>
</evidence>
<evidence type="ECO:0000256" key="3">
    <source>
        <dbReference type="ARBA" id="ARBA00022448"/>
    </source>
</evidence>
<dbReference type="AlphaFoldDB" id="A0A848MEM5"/>
<dbReference type="InterPro" id="IPR004761">
    <property type="entry name" value="Spore_GerAB"/>
</dbReference>
<keyword evidence="5 8" id="KW-0812">Transmembrane</keyword>
<feature type="transmembrane region" description="Helical" evidence="8">
    <location>
        <begin position="42"/>
        <end position="62"/>
    </location>
</feature>
<evidence type="ECO:0000256" key="5">
    <source>
        <dbReference type="ARBA" id="ARBA00022692"/>
    </source>
</evidence>
<evidence type="ECO:0000256" key="4">
    <source>
        <dbReference type="ARBA" id="ARBA00022544"/>
    </source>
</evidence>
<keyword evidence="7 8" id="KW-0472">Membrane</keyword>
<feature type="transmembrane region" description="Helical" evidence="8">
    <location>
        <begin position="305"/>
        <end position="324"/>
    </location>
</feature>
<name>A0A848MEM5_PAELE</name>
<proteinExistence type="inferred from homology"/>
<feature type="transmembrane region" description="Helical" evidence="8">
    <location>
        <begin position="190"/>
        <end position="207"/>
    </location>
</feature>
<feature type="transmembrane region" description="Helical" evidence="8">
    <location>
        <begin position="12"/>
        <end position="30"/>
    </location>
</feature>
<keyword evidence="6 8" id="KW-1133">Transmembrane helix</keyword>
<keyword evidence="4" id="KW-0309">Germination</keyword>
<dbReference type="GO" id="GO:0009847">
    <property type="term" value="P:spore germination"/>
    <property type="evidence" value="ECO:0007669"/>
    <property type="project" value="InterPro"/>
</dbReference>
<dbReference type="Proteomes" id="UP000565468">
    <property type="component" value="Unassembled WGS sequence"/>
</dbReference>
<feature type="transmembrane region" description="Helical" evidence="8">
    <location>
        <begin position="269"/>
        <end position="293"/>
    </location>
</feature>
<evidence type="ECO:0000256" key="8">
    <source>
        <dbReference type="SAM" id="Phobius"/>
    </source>
</evidence>
<dbReference type="GO" id="GO:0016020">
    <property type="term" value="C:membrane"/>
    <property type="evidence" value="ECO:0007669"/>
    <property type="project" value="UniProtKB-SubCell"/>
</dbReference>
<keyword evidence="10" id="KW-1185">Reference proteome</keyword>
<evidence type="ECO:0000256" key="6">
    <source>
        <dbReference type="ARBA" id="ARBA00022989"/>
    </source>
</evidence>
<evidence type="ECO:0000256" key="7">
    <source>
        <dbReference type="ARBA" id="ARBA00023136"/>
    </source>
</evidence>
<reference evidence="9 10" key="1">
    <citation type="submission" date="2020-04" db="EMBL/GenBank/DDBJ databases">
        <title>Paenibacillus algicola sp. nov., a novel marine bacterium producing alginate lyase.</title>
        <authorList>
            <person name="Huang H."/>
        </authorList>
    </citation>
    <scope>NUCLEOTIDE SEQUENCE [LARGE SCALE GENOMIC DNA]</scope>
    <source>
        <strain evidence="9 10">L7-75</strain>
    </source>
</reference>
<evidence type="ECO:0000313" key="10">
    <source>
        <dbReference type="Proteomes" id="UP000565468"/>
    </source>
</evidence>
<evidence type="ECO:0000256" key="2">
    <source>
        <dbReference type="ARBA" id="ARBA00007998"/>
    </source>
</evidence>
<dbReference type="Gene3D" id="1.20.1740.10">
    <property type="entry name" value="Amino acid/polyamine transporter I"/>
    <property type="match status" value="1"/>
</dbReference>
<comment type="caution">
    <text evidence="9">The sequence shown here is derived from an EMBL/GenBank/DDBJ whole genome shotgun (WGS) entry which is preliminary data.</text>
</comment>
<comment type="similarity">
    <text evidence="2">Belongs to the amino acid-polyamine-organocation (APC) superfamily. Spore germination protein (SGP) (TC 2.A.3.9) family.</text>
</comment>
<accession>A0A848MEM5</accession>
<dbReference type="NCBIfam" id="TIGR00912">
    <property type="entry name" value="2A0309"/>
    <property type="match status" value="1"/>
</dbReference>
<dbReference type="PANTHER" id="PTHR34975:SF2">
    <property type="entry name" value="SPORE GERMINATION PROTEIN A2"/>
    <property type="match status" value="1"/>
</dbReference>
<protein>
    <submittedName>
        <fullName evidence="9">GerAB/ArcD/ProY family transporter</fullName>
    </submittedName>
</protein>
<organism evidence="9 10">
    <name type="scientific">Paenibacillus lemnae</name>
    <dbReference type="NCBI Taxonomy" id="1330551"/>
    <lineage>
        <taxon>Bacteria</taxon>
        <taxon>Bacillati</taxon>
        <taxon>Bacillota</taxon>
        <taxon>Bacilli</taxon>
        <taxon>Bacillales</taxon>
        <taxon>Paenibacillaceae</taxon>
        <taxon>Paenibacillus</taxon>
    </lineage>
</organism>
<feature type="transmembrane region" description="Helical" evidence="8">
    <location>
        <begin position="110"/>
        <end position="135"/>
    </location>
</feature>
<feature type="transmembrane region" description="Helical" evidence="8">
    <location>
        <begin position="82"/>
        <end position="104"/>
    </location>
</feature>
<feature type="transmembrane region" description="Helical" evidence="8">
    <location>
        <begin position="336"/>
        <end position="357"/>
    </location>
</feature>